<reference evidence="1 2" key="1">
    <citation type="journal article" date="2016" name="Genome Announc.">
        <title>Complete Genome Sequence of Methylobacterium populi P-1M, Isolated from Pink-Pigmented Household Biofilm.</title>
        <authorList>
            <person name="Morohoshi T."/>
            <person name="Ikeda T."/>
        </authorList>
    </citation>
    <scope>NUCLEOTIDE SEQUENCE [LARGE SCALE GENOMIC DNA]</scope>
    <source>
        <strain evidence="1 2">P-1M</strain>
    </source>
</reference>
<gene>
    <name evidence="1" type="ORF">MPPM_2039</name>
</gene>
<dbReference type="Proteomes" id="UP000218288">
    <property type="component" value="Chromosome"/>
</dbReference>
<evidence type="ECO:0000313" key="1">
    <source>
        <dbReference type="EMBL" id="BAU90644.1"/>
    </source>
</evidence>
<evidence type="ECO:0000313" key="2">
    <source>
        <dbReference type="Proteomes" id="UP000218288"/>
    </source>
</evidence>
<protein>
    <submittedName>
        <fullName evidence="1">Uncharacterized protein</fullName>
    </submittedName>
</protein>
<accession>A0A160PDQ9</accession>
<dbReference type="AlphaFoldDB" id="A0A160PDQ9"/>
<sequence>MLAVSRAGANFPLMASTRLKIDVSALRRAGITRAKELRSALDEAVLYLAASARKRLREVAVQVLDRPMEFTVDAFKYRPVPGDAPAALVYVLPTAARYLARQVFGGEREPGDYGTVSRGILVPGRDAVLDEFGNMPRSQVSEAEAEGARWTPTRGSAQVLILPGRDRPRIIAAAEDVAVYEPRLPFYDVVEEVVRERGPGALQHVLRR</sequence>
<organism evidence="1 2">
    <name type="scientific">Methylorubrum populi</name>
    <dbReference type="NCBI Taxonomy" id="223967"/>
    <lineage>
        <taxon>Bacteria</taxon>
        <taxon>Pseudomonadati</taxon>
        <taxon>Pseudomonadota</taxon>
        <taxon>Alphaproteobacteria</taxon>
        <taxon>Hyphomicrobiales</taxon>
        <taxon>Methylobacteriaceae</taxon>
        <taxon>Methylorubrum</taxon>
    </lineage>
</organism>
<dbReference type="EMBL" id="AP014809">
    <property type="protein sequence ID" value="BAU90644.1"/>
    <property type="molecule type" value="Genomic_DNA"/>
</dbReference>
<proteinExistence type="predicted"/>
<name>A0A160PDQ9_9HYPH</name>